<organism evidence="14 15">
    <name type="scientific">Burkholderia singularis</name>
    <dbReference type="NCBI Taxonomy" id="1503053"/>
    <lineage>
        <taxon>Bacteria</taxon>
        <taxon>Pseudomonadati</taxon>
        <taxon>Pseudomonadota</taxon>
        <taxon>Betaproteobacteria</taxon>
        <taxon>Burkholderiales</taxon>
        <taxon>Burkholderiaceae</taxon>
        <taxon>Burkholderia</taxon>
        <taxon>pseudomallei group</taxon>
    </lineage>
</organism>
<keyword evidence="10" id="KW-0812">Transmembrane</keyword>
<evidence type="ECO:0000256" key="1">
    <source>
        <dbReference type="ARBA" id="ARBA00000085"/>
    </source>
</evidence>
<keyword evidence="3 9" id="KW-0597">Phosphoprotein</keyword>
<dbReference type="EMBL" id="LOWA01000014">
    <property type="protein sequence ID" value="KVE29278.1"/>
    <property type="molecule type" value="Genomic_DNA"/>
</dbReference>
<dbReference type="CDD" id="cd16922">
    <property type="entry name" value="HATPase_EvgS-ArcB-TorS-like"/>
    <property type="match status" value="1"/>
</dbReference>
<keyword evidence="6" id="KW-0843">Virulence</keyword>
<keyword evidence="10" id="KW-0472">Membrane</keyword>
<dbReference type="CDD" id="cd00082">
    <property type="entry name" value="HisKA"/>
    <property type="match status" value="1"/>
</dbReference>
<feature type="chain" id="PRO_5007114470" description="Virulence sensor protein BvgS" evidence="11">
    <location>
        <begin position="33"/>
        <end position="698"/>
    </location>
</feature>
<dbReference type="SUPFAM" id="SSF52172">
    <property type="entry name" value="CheY-like"/>
    <property type="match status" value="1"/>
</dbReference>
<evidence type="ECO:0000256" key="11">
    <source>
        <dbReference type="SAM" id="SignalP"/>
    </source>
</evidence>
<dbReference type="Proteomes" id="UP000062788">
    <property type="component" value="Unassembled WGS sequence"/>
</dbReference>
<dbReference type="SUPFAM" id="SSF55874">
    <property type="entry name" value="ATPase domain of HSP90 chaperone/DNA topoisomerase II/histidine kinase"/>
    <property type="match status" value="1"/>
</dbReference>
<dbReference type="PANTHER" id="PTHR45339">
    <property type="entry name" value="HYBRID SIGNAL TRANSDUCTION HISTIDINE KINASE J"/>
    <property type="match status" value="1"/>
</dbReference>
<feature type="domain" description="Response regulatory" evidence="13">
    <location>
        <begin position="445"/>
        <end position="563"/>
    </location>
</feature>
<gene>
    <name evidence="14" type="ORF">WS67_05330</name>
</gene>
<dbReference type="InterPro" id="IPR001789">
    <property type="entry name" value="Sig_transdc_resp-reg_receiver"/>
</dbReference>
<comment type="function">
    <text evidence="7">Member of the two-component regulatory system BvgS/BvgA. Phosphorylates BvgA via a four-step phosphorelay in response to environmental signals.</text>
</comment>
<evidence type="ECO:0000313" key="14">
    <source>
        <dbReference type="EMBL" id="KVE29278.1"/>
    </source>
</evidence>
<proteinExistence type="predicted"/>
<dbReference type="GO" id="GO:0000155">
    <property type="term" value="F:phosphorelay sensor kinase activity"/>
    <property type="evidence" value="ECO:0007669"/>
    <property type="project" value="InterPro"/>
</dbReference>
<dbReference type="SUPFAM" id="SSF47384">
    <property type="entry name" value="Homodimeric domain of signal transducing histidine kinase"/>
    <property type="match status" value="1"/>
</dbReference>
<dbReference type="PROSITE" id="PS50109">
    <property type="entry name" value="HIS_KIN"/>
    <property type="match status" value="1"/>
</dbReference>
<evidence type="ECO:0000256" key="3">
    <source>
        <dbReference type="ARBA" id="ARBA00022553"/>
    </source>
</evidence>
<dbReference type="InterPro" id="IPR004358">
    <property type="entry name" value="Sig_transdc_His_kin-like_C"/>
</dbReference>
<dbReference type="SMART" id="SM00388">
    <property type="entry name" value="HisKA"/>
    <property type="match status" value="1"/>
</dbReference>
<reference evidence="14 15" key="1">
    <citation type="submission" date="2015-11" db="EMBL/GenBank/DDBJ databases">
        <title>Expanding the genomic diversity of Burkholderia species for the development of highly accurate diagnostics.</title>
        <authorList>
            <person name="Sahl J."/>
            <person name="Keim P."/>
            <person name="Wagner D."/>
        </authorList>
    </citation>
    <scope>NUCLEOTIDE SEQUENCE [LARGE SCALE GENOMIC DNA]</scope>
    <source>
        <strain evidence="14 15">TSV85</strain>
    </source>
</reference>
<evidence type="ECO:0000256" key="7">
    <source>
        <dbReference type="ARBA" id="ARBA00058004"/>
    </source>
</evidence>
<dbReference type="Pfam" id="PF02518">
    <property type="entry name" value="HATPase_c"/>
    <property type="match status" value="1"/>
</dbReference>
<feature type="transmembrane region" description="Helical" evidence="10">
    <location>
        <begin position="56"/>
        <end position="72"/>
    </location>
</feature>
<sequence length="698" mass="75007">MRSDGFCRRKFCRRILMGVVTALLAVWTSSQASDPIMVSSASVKTPCEKTLLHPWLWWSSNVLIVLLCFGWTQHNLRRLRASLNASRGALAVASHELRGPVDSVLALVDVLTARPPAAEQQRLLGLMQESGQSLVRVLNDLLDHANLEAGQFAIEPVHIDLRELTDSVTALLAARARRKGLRIGLHIDEDVPAVVLTDGNRLRQILVNLIGNAIRYTERGSVSVRLSVTDDCGDALTIVAAVVDTGIGIAAEDLPKLFTPFVRGTRAHDAQLAGSDAEQGSGLGLTIARKLARLLGGEVTLTSEVGRGTVATMSIRCGVVARGYQPDALTGRILAIDVADAGLAAALSAYARAAGMRLAGCGTGGVDAVLCDDARMAAWPPSIGRIGVMMSAAPEEEAEGSAPVRLDCNPPGWRAFVASLRAVLDARDVVRIHAAPARPAALSYRVLVVDDQAMNRLAMRYRLDALGHHAHLCSDGDEALRTLEKQAFDIVLTDCRMPGLDGLALAESIRAHPDPRVCATPVVGMTALASQSDAARCVDAGMVSCIGKPVTLERLERALVEAIEPAPALRFDPALIERNTLLKVFGASRADRPAFEAIARACHDSLERDRDTLMRHLGDGLSEQTLRAWCHAARGTFSLFGQAHVDELLDVFHQLLAADDARAVRSEAREVLAMVGYLLSCVEYPAQWRDDDDSKGEN</sequence>
<dbReference type="Gene3D" id="3.30.565.10">
    <property type="entry name" value="Histidine kinase-like ATPase, C-terminal domain"/>
    <property type="match status" value="1"/>
</dbReference>
<dbReference type="EC" id="2.7.13.3" evidence="2"/>
<dbReference type="SMART" id="SM00387">
    <property type="entry name" value="HATPase_c"/>
    <property type="match status" value="1"/>
</dbReference>
<feature type="domain" description="Histidine kinase" evidence="12">
    <location>
        <begin position="92"/>
        <end position="319"/>
    </location>
</feature>
<keyword evidence="4 11" id="KW-0732">Signal</keyword>
<dbReference type="RefSeq" id="WP_059513696.1">
    <property type="nucleotide sequence ID" value="NZ_LOWA01000014.1"/>
</dbReference>
<dbReference type="Gene3D" id="1.10.287.130">
    <property type="match status" value="1"/>
</dbReference>
<protein>
    <recommendedName>
        <fullName evidence="8">Virulence sensor protein BvgS</fullName>
        <ecNumber evidence="2">2.7.13.3</ecNumber>
    </recommendedName>
</protein>
<dbReference type="FunFam" id="3.30.565.10:FF:000010">
    <property type="entry name" value="Sensor histidine kinase RcsC"/>
    <property type="match status" value="1"/>
</dbReference>
<dbReference type="InterPro" id="IPR036890">
    <property type="entry name" value="HATPase_C_sf"/>
</dbReference>
<dbReference type="PANTHER" id="PTHR45339:SF1">
    <property type="entry name" value="HYBRID SIGNAL TRANSDUCTION HISTIDINE KINASE J"/>
    <property type="match status" value="1"/>
</dbReference>
<keyword evidence="14" id="KW-0418">Kinase</keyword>
<evidence type="ECO:0000259" key="12">
    <source>
        <dbReference type="PROSITE" id="PS50109"/>
    </source>
</evidence>
<evidence type="ECO:0000256" key="6">
    <source>
        <dbReference type="ARBA" id="ARBA00023026"/>
    </source>
</evidence>
<dbReference type="Gene3D" id="3.40.50.2300">
    <property type="match status" value="1"/>
</dbReference>
<keyword evidence="5" id="KW-0902">Two-component regulatory system</keyword>
<evidence type="ECO:0000259" key="13">
    <source>
        <dbReference type="PROSITE" id="PS50110"/>
    </source>
</evidence>
<comment type="caution">
    <text evidence="14">The sequence shown here is derived from an EMBL/GenBank/DDBJ whole genome shotgun (WGS) entry which is preliminary data.</text>
</comment>
<dbReference type="Pfam" id="PF00512">
    <property type="entry name" value="HisKA"/>
    <property type="match status" value="1"/>
</dbReference>
<dbReference type="PROSITE" id="PS50110">
    <property type="entry name" value="RESPONSE_REGULATORY"/>
    <property type="match status" value="1"/>
</dbReference>
<dbReference type="InterPro" id="IPR011006">
    <property type="entry name" value="CheY-like_superfamily"/>
</dbReference>
<dbReference type="AlphaFoldDB" id="A0A103E6L4"/>
<evidence type="ECO:0000256" key="5">
    <source>
        <dbReference type="ARBA" id="ARBA00023012"/>
    </source>
</evidence>
<dbReference type="InterPro" id="IPR036097">
    <property type="entry name" value="HisK_dim/P_sf"/>
</dbReference>
<dbReference type="PRINTS" id="PR00344">
    <property type="entry name" value="BCTRLSENSOR"/>
</dbReference>
<dbReference type="SMART" id="SM00448">
    <property type="entry name" value="REC"/>
    <property type="match status" value="1"/>
</dbReference>
<evidence type="ECO:0000313" key="15">
    <source>
        <dbReference type="Proteomes" id="UP000062788"/>
    </source>
</evidence>
<dbReference type="OrthoDB" id="9796305at2"/>
<keyword evidence="10" id="KW-1133">Transmembrane helix</keyword>
<keyword evidence="14" id="KW-0808">Transferase</keyword>
<evidence type="ECO:0000256" key="8">
    <source>
        <dbReference type="ARBA" id="ARBA00070152"/>
    </source>
</evidence>
<name>A0A103E6L4_9BURK</name>
<comment type="catalytic activity">
    <reaction evidence="1">
        <text>ATP + protein L-histidine = ADP + protein N-phospho-L-histidine.</text>
        <dbReference type="EC" id="2.7.13.3"/>
    </reaction>
</comment>
<feature type="modified residue" description="4-aspartylphosphate" evidence="9">
    <location>
        <position position="494"/>
    </location>
</feature>
<keyword evidence="15" id="KW-1185">Reference proteome</keyword>
<evidence type="ECO:0000256" key="4">
    <source>
        <dbReference type="ARBA" id="ARBA00022729"/>
    </source>
</evidence>
<evidence type="ECO:0000256" key="2">
    <source>
        <dbReference type="ARBA" id="ARBA00012438"/>
    </source>
</evidence>
<evidence type="ECO:0000256" key="9">
    <source>
        <dbReference type="PROSITE-ProRule" id="PRU00169"/>
    </source>
</evidence>
<accession>A0A103E6L4</accession>
<dbReference type="CDD" id="cd17546">
    <property type="entry name" value="REC_hyHK_CKI1_RcsC-like"/>
    <property type="match status" value="1"/>
</dbReference>
<dbReference type="InterPro" id="IPR003661">
    <property type="entry name" value="HisK_dim/P_dom"/>
</dbReference>
<evidence type="ECO:0000256" key="10">
    <source>
        <dbReference type="SAM" id="Phobius"/>
    </source>
</evidence>
<dbReference type="InterPro" id="IPR005467">
    <property type="entry name" value="His_kinase_dom"/>
</dbReference>
<dbReference type="InterPro" id="IPR003594">
    <property type="entry name" value="HATPase_dom"/>
</dbReference>
<dbReference type="Pfam" id="PF00072">
    <property type="entry name" value="Response_reg"/>
    <property type="match status" value="1"/>
</dbReference>
<feature type="signal peptide" evidence="11">
    <location>
        <begin position="1"/>
        <end position="32"/>
    </location>
</feature>